<feature type="compositionally biased region" description="Polar residues" evidence="1">
    <location>
        <begin position="271"/>
        <end position="282"/>
    </location>
</feature>
<name>A0A8H2ZPQ3_9HELO</name>
<gene>
    <name evidence="2" type="ORF">SCLTRI_LOCUS4447</name>
</gene>
<feature type="region of interest" description="Disordered" evidence="1">
    <location>
        <begin position="264"/>
        <end position="289"/>
    </location>
</feature>
<dbReference type="Proteomes" id="UP000624404">
    <property type="component" value="Unassembled WGS sequence"/>
</dbReference>
<accession>A0A8H2ZPQ3</accession>
<dbReference type="EMBL" id="CAJHIA010000012">
    <property type="protein sequence ID" value="CAD6444655.1"/>
    <property type="molecule type" value="Genomic_DNA"/>
</dbReference>
<dbReference type="AlphaFoldDB" id="A0A8H2ZPQ3"/>
<reference evidence="2" key="1">
    <citation type="submission" date="2020-10" db="EMBL/GenBank/DDBJ databases">
        <authorList>
            <person name="Kusch S."/>
        </authorList>
    </citation>
    <scope>NUCLEOTIDE SEQUENCE</scope>
    <source>
        <strain evidence="2">SwB9</strain>
    </source>
</reference>
<proteinExistence type="predicted"/>
<keyword evidence="3" id="KW-1185">Reference proteome</keyword>
<feature type="region of interest" description="Disordered" evidence="1">
    <location>
        <begin position="153"/>
        <end position="185"/>
    </location>
</feature>
<evidence type="ECO:0000313" key="3">
    <source>
        <dbReference type="Proteomes" id="UP000624404"/>
    </source>
</evidence>
<sequence length="289" mass="32076">MLRSSPIDFNIMPNKKPFRVYEDPEDREEPQCCDGDGLCPPCIEGNTSRRCCTPECKGCPNCGDLFRQRLEQKPGVLTDGAIMNFTKSASTSDLLFQVSANNEISNATNGSQPQSIRTINAATSSSFSKLCDDENVTPSKLRYQTLYHLSTRGPFDQQHSSEASEPAMQTQQPYHNINSPSLTGSQDSLIAISPTRPLRDQQRSRRASKAALRTHAEKLRAALACPVDELAPEKPMSSKKAPLKNKIESLWRKMKHEVNGYFKEFPRDDQLTNGNAAKSPSADNKPGRN</sequence>
<evidence type="ECO:0000313" key="2">
    <source>
        <dbReference type="EMBL" id="CAD6444655.1"/>
    </source>
</evidence>
<comment type="caution">
    <text evidence="2">The sequence shown here is derived from an EMBL/GenBank/DDBJ whole genome shotgun (WGS) entry which is preliminary data.</text>
</comment>
<protein>
    <submittedName>
        <fullName evidence="2">1503bbe2-17ec-440e-9eef-50274551dca6</fullName>
    </submittedName>
</protein>
<organism evidence="2 3">
    <name type="scientific">Sclerotinia trifoliorum</name>
    <dbReference type="NCBI Taxonomy" id="28548"/>
    <lineage>
        <taxon>Eukaryota</taxon>
        <taxon>Fungi</taxon>
        <taxon>Dikarya</taxon>
        <taxon>Ascomycota</taxon>
        <taxon>Pezizomycotina</taxon>
        <taxon>Leotiomycetes</taxon>
        <taxon>Helotiales</taxon>
        <taxon>Sclerotiniaceae</taxon>
        <taxon>Sclerotinia</taxon>
    </lineage>
</organism>
<feature type="compositionally biased region" description="Polar residues" evidence="1">
    <location>
        <begin position="157"/>
        <end position="185"/>
    </location>
</feature>
<evidence type="ECO:0000256" key="1">
    <source>
        <dbReference type="SAM" id="MobiDB-lite"/>
    </source>
</evidence>
<dbReference type="OrthoDB" id="3494591at2759"/>